<keyword evidence="2" id="KW-1185">Reference proteome</keyword>
<dbReference type="Gene3D" id="1.20.120.810">
    <property type="entry name" value="Vinculin, Vh2 four-helix bundle"/>
    <property type="match status" value="1"/>
</dbReference>
<dbReference type="PANTHER" id="PTHR46180">
    <property type="entry name" value="VINCULIN"/>
    <property type="match status" value="1"/>
</dbReference>
<dbReference type="EMBL" id="KB007857">
    <property type="protein sequence ID" value="ELR23333.1"/>
    <property type="molecule type" value="Genomic_DNA"/>
</dbReference>
<proteinExistence type="predicted"/>
<organism evidence="1 2">
    <name type="scientific">Acanthamoeba castellanii (strain ATCC 30010 / Neff)</name>
    <dbReference type="NCBI Taxonomy" id="1257118"/>
    <lineage>
        <taxon>Eukaryota</taxon>
        <taxon>Amoebozoa</taxon>
        <taxon>Discosea</taxon>
        <taxon>Longamoebia</taxon>
        <taxon>Centramoebida</taxon>
        <taxon>Acanthamoebidae</taxon>
        <taxon>Acanthamoeba</taxon>
    </lineage>
</organism>
<evidence type="ECO:0000313" key="1">
    <source>
        <dbReference type="EMBL" id="ELR23333.1"/>
    </source>
</evidence>
<reference evidence="1 2" key="1">
    <citation type="journal article" date="2013" name="Genome Biol.">
        <title>Genome of Acanthamoeba castellanii highlights extensive lateral gene transfer and early evolution of tyrosine kinase signaling.</title>
        <authorList>
            <person name="Clarke M."/>
            <person name="Lohan A.J."/>
            <person name="Liu B."/>
            <person name="Lagkouvardos I."/>
            <person name="Roy S."/>
            <person name="Zafar N."/>
            <person name="Bertelli C."/>
            <person name="Schilde C."/>
            <person name="Kianianmomeni A."/>
            <person name="Burglin T.R."/>
            <person name="Frech C."/>
            <person name="Turcotte B."/>
            <person name="Kopec K.O."/>
            <person name="Synnott J.M."/>
            <person name="Choo C."/>
            <person name="Paponov I."/>
            <person name="Finkler A."/>
            <person name="Soon Heng Tan C."/>
            <person name="Hutchins A.P."/>
            <person name="Weinmeier T."/>
            <person name="Rattei T."/>
            <person name="Chu J.S."/>
            <person name="Gimenez G."/>
            <person name="Irimia M."/>
            <person name="Rigden D.J."/>
            <person name="Fitzpatrick D.A."/>
            <person name="Lorenzo-Morales J."/>
            <person name="Bateman A."/>
            <person name="Chiu C.H."/>
            <person name="Tang P."/>
            <person name="Hegemann P."/>
            <person name="Fromm H."/>
            <person name="Raoult D."/>
            <person name="Greub G."/>
            <person name="Miranda-Saavedra D."/>
            <person name="Chen N."/>
            <person name="Nash P."/>
            <person name="Ginger M.L."/>
            <person name="Horn M."/>
            <person name="Schaap P."/>
            <person name="Caler L."/>
            <person name="Loftus B."/>
        </authorList>
    </citation>
    <scope>NUCLEOTIDE SEQUENCE [LARGE SCALE GENOMIC DNA]</scope>
    <source>
        <strain evidence="1 2">Neff</strain>
    </source>
</reference>
<dbReference type="RefSeq" id="XP_004352861.1">
    <property type="nucleotide sequence ID" value="XM_004352809.1"/>
</dbReference>
<dbReference type="VEuPathDB" id="AmoebaDB:ACA1_069170"/>
<dbReference type="InterPro" id="IPR017997">
    <property type="entry name" value="Vinculin"/>
</dbReference>
<dbReference type="Gene3D" id="1.20.120.230">
    <property type="entry name" value="Alpha-catenin/vinculin-like"/>
    <property type="match status" value="1"/>
</dbReference>
<accession>L8HEY5</accession>
<evidence type="ECO:0000313" key="2">
    <source>
        <dbReference type="Proteomes" id="UP000011083"/>
    </source>
</evidence>
<dbReference type="AlphaFoldDB" id="L8HEY5"/>
<name>L8HEY5_ACACF</name>
<protein>
    <submittedName>
        <fullName evidence="1">Uncharacterized protein</fullName>
    </submittedName>
</protein>
<sequence length="734" mass="76854">MEPTTPRTSYRLASEAGIELSNVLGELGDSLSSIILSTLTDKYAEVQSSCLALAGQTNTQLALASGDEEYQKAATEVIREMSAAVTALVTAFTAFLKNPAAAASKRAFTDAAQTVGMGVDKLLLTVDQSSSRRIVNLVKEALVASKAIGESALTSSGASMAAAKVAAEKNELLSEMVWKVGTGTPDGQKRVILLQGLAALKEACPELDRAAYIASKNPENDDDLVNATTKLAGAYRILLQGANIQRSSYLTSTWDRVEQGANQIYESLRLGEDLLSRSRQLAASALNSDGDDFTDLAKKVAGLALELVKQGQAIIEKAQDPVARQAIEEALYRIRSLCTEVIGKAQALQKNPTDERLKREVMAKAHRLANAGGNAQARDQAASKLQELTGQLVVDADAISKQPGNAAPPNQIKAIAAEIKGSGDAMVAAAKAGQSTSAPHGQLIGKIQQLHTACNLPAFKGPSAVSNAPAAPAHVATGEESELIAAAREQAGVALALADQVESTAGGNPQTQRTIAQLREAAQRVIQAAHEAAARLGDSEAHRVLADAQRDLAVAIRAVVDSHGATRGNRAVTDAMSAMDNATGVTPTASGAAKNVLNTANDTITAIDKAVANTRPTPEQALTSSKEVSEHARLLSKLLREMAANADPAIKAQLIEFAKIVNDRAVQVKILTAVTAAAGDVKTDQVRHALEGLRRTVKDVVNLLCAASLKQQLKNTQVQTEAIKKVLAALQHSG</sequence>
<gene>
    <name evidence="1" type="ORF">ACA1_069170</name>
</gene>
<dbReference type="Proteomes" id="UP000011083">
    <property type="component" value="Unassembled WGS sequence"/>
</dbReference>
<dbReference type="GO" id="GO:0003779">
    <property type="term" value="F:actin binding"/>
    <property type="evidence" value="ECO:0007669"/>
    <property type="project" value="InterPro"/>
</dbReference>
<dbReference type="KEGG" id="acan:ACA1_069170"/>
<dbReference type="GeneID" id="14924306"/>